<keyword evidence="9" id="KW-1185">Reference proteome</keyword>
<dbReference type="PANTHER" id="PTHR35482">
    <property type="entry name" value="CYTOCHROME C OXIDASE SUBUNIT"/>
    <property type="match status" value="1"/>
</dbReference>
<dbReference type="AlphaFoldDB" id="A0A4D9D0B9"/>
<name>A0A4D9D0B9_9STRA</name>
<dbReference type="Proteomes" id="UP000355283">
    <property type="component" value="Unassembled WGS sequence"/>
</dbReference>
<evidence type="ECO:0000256" key="1">
    <source>
        <dbReference type="ARBA" id="ARBA00004370"/>
    </source>
</evidence>
<evidence type="ECO:0000256" key="3">
    <source>
        <dbReference type="ARBA" id="ARBA00022989"/>
    </source>
</evidence>
<dbReference type="Pfam" id="PF04145">
    <property type="entry name" value="Ctr"/>
    <property type="match status" value="1"/>
</dbReference>
<keyword evidence="4 6" id="KW-0472">Membrane</keyword>
<comment type="caution">
    <text evidence="8">The sequence shown here is derived from an EMBL/GenBank/DDBJ whole genome shotgun (WGS) entry which is preliminary data.</text>
</comment>
<evidence type="ECO:0000256" key="6">
    <source>
        <dbReference type="SAM" id="Phobius"/>
    </source>
</evidence>
<evidence type="ECO:0000313" key="9">
    <source>
        <dbReference type="Proteomes" id="UP000355283"/>
    </source>
</evidence>
<feature type="compositionally biased region" description="Low complexity" evidence="5">
    <location>
        <begin position="569"/>
        <end position="584"/>
    </location>
</feature>
<keyword evidence="7" id="KW-0732">Signal</keyword>
<evidence type="ECO:0000256" key="4">
    <source>
        <dbReference type="ARBA" id="ARBA00023136"/>
    </source>
</evidence>
<evidence type="ECO:0000313" key="8">
    <source>
        <dbReference type="EMBL" id="TFJ84786.1"/>
    </source>
</evidence>
<feature type="compositionally biased region" description="Low complexity" evidence="5">
    <location>
        <begin position="131"/>
        <end position="150"/>
    </location>
</feature>
<accession>A0A4D9D0B9</accession>
<reference evidence="8 9" key="1">
    <citation type="submission" date="2019-01" db="EMBL/GenBank/DDBJ databases">
        <title>Nuclear Genome Assembly of the Microalgal Biofuel strain Nannochloropsis salina CCMP1776.</title>
        <authorList>
            <person name="Hovde B."/>
        </authorList>
    </citation>
    <scope>NUCLEOTIDE SEQUENCE [LARGE SCALE GENOMIC DNA]</scope>
    <source>
        <strain evidence="8 9">CCMP1776</strain>
    </source>
</reference>
<evidence type="ECO:0000256" key="7">
    <source>
        <dbReference type="SAM" id="SignalP"/>
    </source>
</evidence>
<dbReference type="InterPro" id="IPR007274">
    <property type="entry name" value="Cop_transporter"/>
</dbReference>
<feature type="region of interest" description="Disordered" evidence="5">
    <location>
        <begin position="569"/>
        <end position="591"/>
    </location>
</feature>
<gene>
    <name evidence="8" type="ORF">NSK_003818</name>
</gene>
<feature type="transmembrane region" description="Helical" evidence="6">
    <location>
        <begin position="643"/>
        <end position="671"/>
    </location>
</feature>
<feature type="chain" id="PRO_5020026863" evidence="7">
    <location>
        <begin position="28"/>
        <end position="695"/>
    </location>
</feature>
<protein>
    <submittedName>
        <fullName evidence="8">Uncharacterized protein</fullName>
    </submittedName>
</protein>
<feature type="region of interest" description="Disordered" evidence="5">
    <location>
        <begin position="130"/>
        <end position="158"/>
    </location>
</feature>
<evidence type="ECO:0000256" key="2">
    <source>
        <dbReference type="ARBA" id="ARBA00022692"/>
    </source>
</evidence>
<dbReference type="OrthoDB" id="206869at2759"/>
<dbReference type="GO" id="GO:0005375">
    <property type="term" value="F:copper ion transmembrane transporter activity"/>
    <property type="evidence" value="ECO:0007669"/>
    <property type="project" value="InterPro"/>
</dbReference>
<organism evidence="8 9">
    <name type="scientific">Nannochloropsis salina CCMP1776</name>
    <dbReference type="NCBI Taxonomy" id="1027361"/>
    <lineage>
        <taxon>Eukaryota</taxon>
        <taxon>Sar</taxon>
        <taxon>Stramenopiles</taxon>
        <taxon>Ochrophyta</taxon>
        <taxon>Eustigmatophyceae</taxon>
        <taxon>Eustigmatales</taxon>
        <taxon>Monodopsidaceae</taxon>
        <taxon>Microchloropsis</taxon>
        <taxon>Microchloropsis salina</taxon>
    </lineage>
</organism>
<evidence type="ECO:0000256" key="5">
    <source>
        <dbReference type="SAM" id="MobiDB-lite"/>
    </source>
</evidence>
<keyword evidence="3 6" id="KW-1133">Transmembrane helix</keyword>
<comment type="subcellular location">
    <subcellularLocation>
        <location evidence="1">Membrane</location>
    </subcellularLocation>
</comment>
<dbReference type="EMBL" id="SDOX01000017">
    <property type="protein sequence ID" value="TFJ84786.1"/>
    <property type="molecule type" value="Genomic_DNA"/>
</dbReference>
<dbReference type="PANTHER" id="PTHR35482:SF1">
    <property type="entry name" value="CYTOCHROME C OXIDASE SUBUNIT"/>
    <property type="match status" value="1"/>
</dbReference>
<sequence>MAAQGHGLAVAMRVLCWCLTLSFLVQAFTLQQQAKRHLHPLYAGGGGDKERVAKLIRLKKIKEGGGDYNRLLDGGVSGSGGGQEDYRYWDNDANDDAALPDSSEYTAEDQEMYNELKRQEKQALLDKILKSKAQSQTQSSSTTLSTSSASPNKGQPSPYLARKLQQLQDVEKRFQNVETYKPQSTSWGVFARPKNIPDAFGGGVHIPEGGVTLEGDKEWLAKYDSLMAQVREYKKGVQGTVLTPLEKADEERIKVARTQARKYMLRGEYEAAKAVLLPFRSICSVRSSLGASTLMDLAMAHEAVYEFKEAQDIYTQVRSSPVKDLRAKAKALNLGAEAMKKLGLGSKSNVNPRNMINFAYIPGQIEGSYGLYMKGKSSPSPDDSLSGLRIESVAQALEVLEDAVIAQGVGVRFDAINAALRAVHQDVLRSDFASEGPSRRLAPVPVQDLDGRWRCRLTAHQESVDFLTKIDVWQRVESETRTITGKLVVSPFEVVRDVKVAFTFDGTGRVLNYGVEGSMASTLGIPTGLPHTLRVLAITDTMMVTARSSDAKGQASDGTTSMLVGCAASKPGPTSSTYGSTSRSARVTDEEEQELVGKKGSCVAPEACVSDACKPLRLLPSDDALAKFGSTISLRDRVVLTCYFVLLSASSLLVMLLAMTFNLGVIGAILVGEGAGHLAFASDALHNLLHAGSFH</sequence>
<proteinExistence type="predicted"/>
<feature type="signal peptide" evidence="7">
    <location>
        <begin position="1"/>
        <end position="27"/>
    </location>
</feature>
<dbReference type="GO" id="GO:0016020">
    <property type="term" value="C:membrane"/>
    <property type="evidence" value="ECO:0007669"/>
    <property type="project" value="UniProtKB-SubCell"/>
</dbReference>
<keyword evidence="2 6" id="KW-0812">Transmembrane</keyword>